<dbReference type="AlphaFoldDB" id="A0AAV2GET1"/>
<evidence type="ECO:0000259" key="4">
    <source>
        <dbReference type="PROSITE" id="PS51473"/>
    </source>
</evidence>
<dbReference type="InterPro" id="IPR002902">
    <property type="entry name" value="GNK2"/>
</dbReference>
<dbReference type="Proteomes" id="UP001497516">
    <property type="component" value="Chromosome 8"/>
</dbReference>
<dbReference type="Gene3D" id="3.30.430.20">
    <property type="entry name" value="Gnk2 domain, C-X8-C-X2-C motif"/>
    <property type="match status" value="1"/>
</dbReference>
<feature type="signal peptide" evidence="3">
    <location>
        <begin position="1"/>
        <end position="27"/>
    </location>
</feature>
<protein>
    <recommendedName>
        <fullName evidence="4">Gnk2-homologous domain-containing protein</fullName>
    </recommendedName>
</protein>
<dbReference type="InterPro" id="IPR038408">
    <property type="entry name" value="GNK2_sf"/>
</dbReference>
<gene>
    <name evidence="5" type="ORF">LTRI10_LOCUS48770</name>
</gene>
<dbReference type="CDD" id="cd23509">
    <property type="entry name" value="Gnk2-like"/>
    <property type="match status" value="1"/>
</dbReference>
<sequence>MSAVVMVTTLLLAICTMFCCLLQVISCIDDPLCAGGDSTGRCSPDPLPEPSAVLQASIFGDFRLNQFRDGSITGCYVRDFYGVDGTKYHAYANFNCDGTPSDDCRDCYQKGFARLHDGCEGRAGGTVLLDKCCVRYETAYDFCT</sequence>
<name>A0AAV2GET1_9ROSI</name>
<proteinExistence type="predicted"/>
<feature type="chain" id="PRO_5044010588" description="Gnk2-homologous domain-containing protein" evidence="3">
    <location>
        <begin position="28"/>
        <end position="144"/>
    </location>
</feature>
<evidence type="ECO:0000313" key="5">
    <source>
        <dbReference type="EMBL" id="CAL1409256.1"/>
    </source>
</evidence>
<dbReference type="PROSITE" id="PS51473">
    <property type="entry name" value="GNK2"/>
    <property type="match status" value="1"/>
</dbReference>
<accession>A0AAV2GET1</accession>
<reference evidence="5 6" key="1">
    <citation type="submission" date="2024-04" db="EMBL/GenBank/DDBJ databases">
        <authorList>
            <person name="Fracassetti M."/>
        </authorList>
    </citation>
    <scope>NUCLEOTIDE SEQUENCE [LARGE SCALE GENOMIC DNA]</scope>
</reference>
<dbReference type="Pfam" id="PF01657">
    <property type="entry name" value="Stress-antifung"/>
    <property type="match status" value="1"/>
</dbReference>
<feature type="domain" description="Gnk2-homologous" evidence="4">
    <location>
        <begin position="29"/>
        <end position="141"/>
    </location>
</feature>
<evidence type="ECO:0000256" key="2">
    <source>
        <dbReference type="ARBA" id="ARBA00022737"/>
    </source>
</evidence>
<evidence type="ECO:0000256" key="3">
    <source>
        <dbReference type="SAM" id="SignalP"/>
    </source>
</evidence>
<keyword evidence="2" id="KW-0677">Repeat</keyword>
<dbReference type="EMBL" id="OZ034821">
    <property type="protein sequence ID" value="CAL1409256.1"/>
    <property type="molecule type" value="Genomic_DNA"/>
</dbReference>
<keyword evidence="6" id="KW-1185">Reference proteome</keyword>
<evidence type="ECO:0000256" key="1">
    <source>
        <dbReference type="ARBA" id="ARBA00022729"/>
    </source>
</evidence>
<organism evidence="5 6">
    <name type="scientific">Linum trigynum</name>
    <dbReference type="NCBI Taxonomy" id="586398"/>
    <lineage>
        <taxon>Eukaryota</taxon>
        <taxon>Viridiplantae</taxon>
        <taxon>Streptophyta</taxon>
        <taxon>Embryophyta</taxon>
        <taxon>Tracheophyta</taxon>
        <taxon>Spermatophyta</taxon>
        <taxon>Magnoliopsida</taxon>
        <taxon>eudicotyledons</taxon>
        <taxon>Gunneridae</taxon>
        <taxon>Pentapetalae</taxon>
        <taxon>rosids</taxon>
        <taxon>fabids</taxon>
        <taxon>Malpighiales</taxon>
        <taxon>Linaceae</taxon>
        <taxon>Linum</taxon>
    </lineage>
</organism>
<keyword evidence="1 3" id="KW-0732">Signal</keyword>
<evidence type="ECO:0000313" key="6">
    <source>
        <dbReference type="Proteomes" id="UP001497516"/>
    </source>
</evidence>